<evidence type="ECO:0000256" key="1">
    <source>
        <dbReference type="SAM" id="SignalP"/>
    </source>
</evidence>
<keyword evidence="1" id="KW-0732">Signal</keyword>
<sequence length="152" mass="16370">MKRGWGFPAVLCCLLWTLGGCAPLVGDPSGPDQACVFQTWEGTAEILRVTQGVEDSAVVLGGNAHGPRYLVEFRILPETSPSGSVVRRRTTPFFLSMGAGGLPDQSFLDRKGIVLGARLPVHVTEGFSDQPKARCGGIRIQFPDRSAQRPTF</sequence>
<accession>A0A1T4W468</accession>
<keyword evidence="3" id="KW-1185">Reference proteome</keyword>
<dbReference type="PROSITE" id="PS51257">
    <property type="entry name" value="PROKAR_LIPOPROTEIN"/>
    <property type="match status" value="1"/>
</dbReference>
<dbReference type="STRING" id="1121449.SAMN02745704_00289"/>
<evidence type="ECO:0000313" key="3">
    <source>
        <dbReference type="Proteomes" id="UP000190027"/>
    </source>
</evidence>
<evidence type="ECO:0008006" key="4">
    <source>
        <dbReference type="Google" id="ProtNLM"/>
    </source>
</evidence>
<feature type="chain" id="PRO_5012301269" description="Lipoprotein" evidence="1">
    <location>
        <begin position="23"/>
        <end position="152"/>
    </location>
</feature>
<dbReference type="Proteomes" id="UP000190027">
    <property type="component" value="Unassembled WGS sequence"/>
</dbReference>
<proteinExistence type="predicted"/>
<feature type="signal peptide" evidence="1">
    <location>
        <begin position="1"/>
        <end position="22"/>
    </location>
</feature>
<reference evidence="2 3" key="1">
    <citation type="submission" date="2017-02" db="EMBL/GenBank/DDBJ databases">
        <authorList>
            <person name="Peterson S.W."/>
        </authorList>
    </citation>
    <scope>NUCLEOTIDE SEQUENCE [LARGE SCALE GENOMIC DNA]</scope>
    <source>
        <strain evidence="2 3">DSM 16080</strain>
    </source>
</reference>
<name>A0A1T4W468_9BACT</name>
<protein>
    <recommendedName>
        <fullName evidence="4">Lipoprotein</fullName>
    </recommendedName>
</protein>
<dbReference type="AlphaFoldDB" id="A0A1T4W468"/>
<evidence type="ECO:0000313" key="2">
    <source>
        <dbReference type="EMBL" id="SKA72114.1"/>
    </source>
</evidence>
<organism evidence="2 3">
    <name type="scientific">Paucidesulfovibrio gracilis DSM 16080</name>
    <dbReference type="NCBI Taxonomy" id="1121449"/>
    <lineage>
        <taxon>Bacteria</taxon>
        <taxon>Pseudomonadati</taxon>
        <taxon>Thermodesulfobacteriota</taxon>
        <taxon>Desulfovibrionia</taxon>
        <taxon>Desulfovibrionales</taxon>
        <taxon>Desulfovibrionaceae</taxon>
        <taxon>Paucidesulfovibrio</taxon>
    </lineage>
</organism>
<gene>
    <name evidence="2" type="ORF">SAMN02745704_00289</name>
</gene>
<dbReference type="EMBL" id="FUYC01000001">
    <property type="protein sequence ID" value="SKA72114.1"/>
    <property type="molecule type" value="Genomic_DNA"/>
</dbReference>